<keyword evidence="1" id="KW-0812">Transmembrane</keyword>
<reference evidence="2 3" key="1">
    <citation type="submission" date="2024-06" db="EMBL/GenBank/DDBJ databases">
        <authorList>
            <person name="Li Z."/>
            <person name="Jiang Y."/>
        </authorList>
    </citation>
    <scope>NUCLEOTIDE SEQUENCE [LARGE SCALE GENOMIC DNA]</scope>
    <source>
        <strain evidence="2 3">HSW-8</strain>
    </source>
</reference>
<dbReference type="PANTHER" id="PTHR41983:SF2">
    <property type="entry name" value="SHORT-CHAIN FATTY ACID TRANSPORTER-RELATED"/>
    <property type="match status" value="1"/>
</dbReference>
<evidence type="ECO:0000313" key="3">
    <source>
        <dbReference type="Proteomes" id="UP001465331"/>
    </source>
</evidence>
<dbReference type="Proteomes" id="UP001465331">
    <property type="component" value="Unassembled WGS sequence"/>
</dbReference>
<dbReference type="PANTHER" id="PTHR41983">
    <property type="entry name" value="SHORT-CHAIN FATTY ACID TRANSPORTER-RELATED"/>
    <property type="match status" value="1"/>
</dbReference>
<sequence>MTRLITALVRFFERWMPDAFVIAVLLTLLTFFFALCATPTSVGEAVDLWSDGFWTLLSFTNQIALTLLLGYALASTVVVRRLLLRIAGRVHGPRMAYAVVSVVTGVLALLSWSLALVAAGILSRAIGEACRRRGVRVHYPLLVASAFSGFVVWHQGLSGSIPLTLATPGHFLEAQVGLIPTRLTVFATWNLVTAVLVIASLPWILMRLHPQSDEDVQEMPDALLGAAQDAPPPAGETHPTPADRLDRSRALAGVLVVIGLVAITRHFAGPGPGLTLNSVNFTLLMLGILCAGNLRAYGETVLAGGSIAAPFLLQYPFYAGIAGLIAGSGLANLIVGLFTTLASAETLPLLGFFSAGLLNLFIPSGGAQWVVQGPIMMSAAQQLGADLPRVAMSVALGDQWTNLIQPLILLPVLSVAGIAARAVMGYSLVAMLWSGVIFVLALWLT</sequence>
<name>A0ABV2A773_9GAMM</name>
<dbReference type="Pfam" id="PF02667">
    <property type="entry name" value="SCFA_trans"/>
    <property type="match status" value="1"/>
</dbReference>
<keyword evidence="1" id="KW-0472">Membrane</keyword>
<evidence type="ECO:0000313" key="2">
    <source>
        <dbReference type="EMBL" id="MES0873047.1"/>
    </source>
</evidence>
<protein>
    <submittedName>
        <fullName evidence="2">TIGR00366 family protein</fullName>
    </submittedName>
</protein>
<feature type="transmembrane region" description="Helical" evidence="1">
    <location>
        <begin position="315"/>
        <end position="338"/>
    </location>
</feature>
<feature type="transmembrane region" description="Helical" evidence="1">
    <location>
        <begin position="350"/>
        <end position="371"/>
    </location>
</feature>
<organism evidence="2 3">
    <name type="scientific">Sinimarinibacterium thermocellulolyticum</name>
    <dbReference type="NCBI Taxonomy" id="3170016"/>
    <lineage>
        <taxon>Bacteria</taxon>
        <taxon>Pseudomonadati</taxon>
        <taxon>Pseudomonadota</taxon>
        <taxon>Gammaproteobacteria</taxon>
        <taxon>Nevskiales</taxon>
        <taxon>Nevskiaceae</taxon>
        <taxon>Sinimarinibacterium</taxon>
    </lineage>
</organism>
<dbReference type="EMBL" id="JBEPIJ010000003">
    <property type="protein sequence ID" value="MES0873047.1"/>
    <property type="molecule type" value="Genomic_DNA"/>
</dbReference>
<feature type="transmembrane region" description="Helical" evidence="1">
    <location>
        <begin position="95"/>
        <end position="122"/>
    </location>
</feature>
<feature type="transmembrane region" description="Helical" evidence="1">
    <location>
        <begin position="250"/>
        <end position="268"/>
    </location>
</feature>
<keyword evidence="3" id="KW-1185">Reference proteome</keyword>
<feature type="transmembrane region" description="Helical" evidence="1">
    <location>
        <begin position="426"/>
        <end position="444"/>
    </location>
</feature>
<proteinExistence type="predicted"/>
<feature type="transmembrane region" description="Helical" evidence="1">
    <location>
        <begin position="186"/>
        <end position="205"/>
    </location>
</feature>
<gene>
    <name evidence="2" type="ORF">ABSH63_03345</name>
</gene>
<dbReference type="InterPro" id="IPR006160">
    <property type="entry name" value="SCFA_transpt_AtoE"/>
</dbReference>
<accession>A0ABV2A773</accession>
<feature type="transmembrane region" description="Helical" evidence="1">
    <location>
        <begin position="274"/>
        <end position="294"/>
    </location>
</feature>
<feature type="transmembrane region" description="Helical" evidence="1">
    <location>
        <begin position="61"/>
        <end position="83"/>
    </location>
</feature>
<dbReference type="RefSeq" id="WP_352887410.1">
    <property type="nucleotide sequence ID" value="NZ_JBEPIJ010000003.1"/>
</dbReference>
<evidence type="ECO:0000256" key="1">
    <source>
        <dbReference type="SAM" id="Phobius"/>
    </source>
</evidence>
<comment type="caution">
    <text evidence="2">The sequence shown here is derived from an EMBL/GenBank/DDBJ whole genome shotgun (WGS) entry which is preliminary data.</text>
</comment>
<keyword evidence="1" id="KW-1133">Transmembrane helix</keyword>